<dbReference type="EMBL" id="VDUZ01000006">
    <property type="protein sequence ID" value="TXL78714.1"/>
    <property type="molecule type" value="Genomic_DNA"/>
</dbReference>
<dbReference type="Proteomes" id="UP000321638">
    <property type="component" value="Unassembled WGS sequence"/>
</dbReference>
<feature type="domain" description="FAD-binding PCMH-type" evidence="3">
    <location>
        <begin position="1"/>
        <end position="256"/>
    </location>
</feature>
<dbReference type="SMART" id="SM01092">
    <property type="entry name" value="CO_deh_flav_C"/>
    <property type="match status" value="1"/>
</dbReference>
<dbReference type="InterPro" id="IPR051312">
    <property type="entry name" value="Diverse_Substr_Oxidored"/>
</dbReference>
<dbReference type="SUPFAM" id="SSF55447">
    <property type="entry name" value="CO dehydrogenase flavoprotein C-terminal domain-like"/>
    <property type="match status" value="1"/>
</dbReference>
<dbReference type="InterPro" id="IPR036318">
    <property type="entry name" value="FAD-bd_PCMH-like_sf"/>
</dbReference>
<dbReference type="InterPro" id="IPR036683">
    <property type="entry name" value="CO_DH_flav_C_dom_sf"/>
</dbReference>
<dbReference type="GO" id="GO:0016491">
    <property type="term" value="F:oxidoreductase activity"/>
    <property type="evidence" value="ECO:0007669"/>
    <property type="project" value="InterPro"/>
</dbReference>
<accession>A0A5C8PRC0</accession>
<evidence type="ECO:0000256" key="2">
    <source>
        <dbReference type="ARBA" id="ARBA00022827"/>
    </source>
</evidence>
<dbReference type="InterPro" id="IPR005107">
    <property type="entry name" value="CO_DH_flav_C"/>
</dbReference>
<dbReference type="Pfam" id="PF03450">
    <property type="entry name" value="CO_deh_flav_C"/>
    <property type="match status" value="1"/>
</dbReference>
<dbReference type="InterPro" id="IPR016167">
    <property type="entry name" value="FAD-bd_PCMH_sub1"/>
</dbReference>
<dbReference type="Gene3D" id="3.30.465.10">
    <property type="match status" value="2"/>
</dbReference>
<name>A0A5C8PRC0_9HYPH</name>
<comment type="caution">
    <text evidence="4">The sequence shown here is derived from an EMBL/GenBank/DDBJ whole genome shotgun (WGS) entry which is preliminary data.</text>
</comment>
<keyword evidence="5" id="KW-1185">Reference proteome</keyword>
<dbReference type="PANTHER" id="PTHR42659:SF9">
    <property type="entry name" value="XANTHINE DEHYDROGENASE FAD-BINDING SUBUNIT XDHB-RELATED"/>
    <property type="match status" value="1"/>
</dbReference>
<dbReference type="SUPFAM" id="SSF56176">
    <property type="entry name" value="FAD-binding/transporter-associated domain-like"/>
    <property type="match status" value="1"/>
</dbReference>
<dbReference type="InterPro" id="IPR016166">
    <property type="entry name" value="FAD-bd_PCMH"/>
</dbReference>
<proteinExistence type="predicted"/>
<sequence>MMPFRLIDAQSAAHAVRLLTEHGPAARPIAAGGDLLDLLKEGVAGALQPAPAVLVNLGTAGMAGVSRSGATLRLGAMATLVDLAAHAEVQAAAPVLAEAIGRIASPQLRNVTTLAGNLLQRPRCLYFRHPLIDCFKKGGHGCPAADGDERLPRAVFATGPCCAVHPSDVAPVLVALDATLEIASPSGLRMVCMDEVYAGAERNPRTEAAVAPDEIVAAVRIIPGVFSGQAFDKFTVRGANDFATASVAVSVAVTAGMVRDCRIVLGGAALRPVRCLEAESLVTGHPAAEVMPADVAAMAVRGARPLDGTARIDVLRTLVARTLTRAIGV</sequence>
<dbReference type="AlphaFoldDB" id="A0A5C8PRC0"/>
<evidence type="ECO:0000256" key="1">
    <source>
        <dbReference type="ARBA" id="ARBA00022630"/>
    </source>
</evidence>
<keyword evidence="1" id="KW-0285">Flavoprotein</keyword>
<protein>
    <recommendedName>
        <fullName evidence="3">FAD-binding PCMH-type domain-containing protein</fullName>
    </recommendedName>
</protein>
<dbReference type="OrthoDB" id="9814706at2"/>
<dbReference type="PANTHER" id="PTHR42659">
    <property type="entry name" value="XANTHINE DEHYDROGENASE SUBUNIT C-RELATED"/>
    <property type="match status" value="1"/>
</dbReference>
<dbReference type="RefSeq" id="WP_147846184.1">
    <property type="nucleotide sequence ID" value="NZ_VDUZ01000006.1"/>
</dbReference>
<evidence type="ECO:0000313" key="4">
    <source>
        <dbReference type="EMBL" id="TXL78714.1"/>
    </source>
</evidence>
<dbReference type="PROSITE" id="PS51387">
    <property type="entry name" value="FAD_PCMH"/>
    <property type="match status" value="1"/>
</dbReference>
<dbReference type="InterPro" id="IPR016169">
    <property type="entry name" value="FAD-bd_PCMH_sub2"/>
</dbReference>
<gene>
    <name evidence="4" type="ORF">FHP25_06875</name>
</gene>
<reference evidence="4 5" key="1">
    <citation type="submission" date="2019-06" db="EMBL/GenBank/DDBJ databases">
        <title>New taxonomy in bacterial strain CC-CFT640, isolated from vineyard.</title>
        <authorList>
            <person name="Lin S.-Y."/>
            <person name="Tsai C.-F."/>
            <person name="Young C.-C."/>
        </authorList>
    </citation>
    <scope>NUCLEOTIDE SEQUENCE [LARGE SCALE GENOMIC DNA]</scope>
    <source>
        <strain evidence="4 5">CC-CFT640</strain>
    </source>
</reference>
<keyword evidence="2" id="KW-0274">FAD</keyword>
<evidence type="ECO:0000259" key="3">
    <source>
        <dbReference type="PROSITE" id="PS51387"/>
    </source>
</evidence>
<dbReference type="Pfam" id="PF00941">
    <property type="entry name" value="FAD_binding_5"/>
    <property type="match status" value="1"/>
</dbReference>
<dbReference type="Gene3D" id="3.30.43.10">
    <property type="entry name" value="Uridine Diphospho-n-acetylenolpyruvylglucosamine Reductase, domain 2"/>
    <property type="match status" value="1"/>
</dbReference>
<organism evidence="4 5">
    <name type="scientific">Vineibacter terrae</name>
    <dbReference type="NCBI Taxonomy" id="2586908"/>
    <lineage>
        <taxon>Bacteria</taxon>
        <taxon>Pseudomonadati</taxon>
        <taxon>Pseudomonadota</taxon>
        <taxon>Alphaproteobacteria</taxon>
        <taxon>Hyphomicrobiales</taxon>
        <taxon>Vineibacter</taxon>
    </lineage>
</organism>
<dbReference type="InterPro" id="IPR002346">
    <property type="entry name" value="Mopterin_DH_FAD-bd"/>
</dbReference>
<dbReference type="Gene3D" id="3.30.390.50">
    <property type="entry name" value="CO dehydrogenase flavoprotein, C-terminal domain"/>
    <property type="match status" value="1"/>
</dbReference>
<dbReference type="GO" id="GO:0071949">
    <property type="term" value="F:FAD binding"/>
    <property type="evidence" value="ECO:0007669"/>
    <property type="project" value="InterPro"/>
</dbReference>
<evidence type="ECO:0000313" key="5">
    <source>
        <dbReference type="Proteomes" id="UP000321638"/>
    </source>
</evidence>